<reference evidence="3 4" key="1">
    <citation type="journal article" date="2006" name="Int. J. Syst. Evol. Microbiol.">
        <title>Myroides pelagicus sp. nov., isolated from seawater in Thailand.</title>
        <authorList>
            <person name="Yoon J."/>
            <person name="Maneerat S."/>
            <person name="Kawai F."/>
            <person name="Yokota A."/>
        </authorList>
    </citation>
    <scope>NUCLEOTIDE SEQUENCE [LARGE SCALE GENOMIC DNA]</scope>
    <source>
        <strain evidence="3 4">SM1T</strain>
    </source>
</reference>
<feature type="coiled-coil region" evidence="1">
    <location>
        <begin position="42"/>
        <end position="69"/>
    </location>
</feature>
<keyword evidence="1" id="KW-0175">Coiled coil</keyword>
<proteinExistence type="predicted"/>
<name>A0A7K1GKS8_9FLAO</name>
<comment type="caution">
    <text evidence="3">The sequence shown here is derived from an EMBL/GenBank/DDBJ whole genome shotgun (WGS) entry which is preliminary data.</text>
</comment>
<organism evidence="3 4">
    <name type="scientific">Myroides pelagicus</name>
    <dbReference type="NCBI Taxonomy" id="270914"/>
    <lineage>
        <taxon>Bacteria</taxon>
        <taxon>Pseudomonadati</taxon>
        <taxon>Bacteroidota</taxon>
        <taxon>Flavobacteriia</taxon>
        <taxon>Flavobacteriales</taxon>
        <taxon>Flavobacteriaceae</taxon>
        <taxon>Myroides</taxon>
    </lineage>
</organism>
<accession>A0A7K1GKS8</accession>
<keyword evidence="2" id="KW-0472">Membrane</keyword>
<keyword evidence="2" id="KW-1133">Transmembrane helix</keyword>
<evidence type="ECO:0000313" key="4">
    <source>
        <dbReference type="Proteomes" id="UP000488936"/>
    </source>
</evidence>
<keyword evidence="2" id="KW-0812">Transmembrane</keyword>
<dbReference type="AlphaFoldDB" id="A0A7K1GKS8"/>
<dbReference type="OrthoDB" id="1467719at2"/>
<evidence type="ECO:0000256" key="2">
    <source>
        <dbReference type="SAM" id="Phobius"/>
    </source>
</evidence>
<protein>
    <submittedName>
        <fullName evidence="3">Septum formation initiator family protein</fullName>
    </submittedName>
</protein>
<keyword evidence="4" id="KW-1185">Reference proteome</keyword>
<evidence type="ECO:0000313" key="3">
    <source>
        <dbReference type="EMBL" id="MTH29350.1"/>
    </source>
</evidence>
<feature type="transmembrane region" description="Helical" evidence="2">
    <location>
        <begin position="20"/>
        <end position="40"/>
    </location>
</feature>
<sequence>MNVSQIFTKFKFANLLKNVFFWITVSFLVWIVFFDSFSFFEHQTINKEIDKLEERKHYYESEIERDRNSIKGLKNGDATEKYAREKYYMKRANEDIFIIEFDTLAQ</sequence>
<gene>
    <name evidence="3" type="ORF">GJV77_05365</name>
</gene>
<dbReference type="Proteomes" id="UP000488936">
    <property type="component" value="Unassembled WGS sequence"/>
</dbReference>
<dbReference type="RefSeq" id="WP_155035325.1">
    <property type="nucleotide sequence ID" value="NZ_JAYMMG010000018.1"/>
</dbReference>
<evidence type="ECO:0000256" key="1">
    <source>
        <dbReference type="SAM" id="Coils"/>
    </source>
</evidence>
<dbReference type="EMBL" id="WMJY01000008">
    <property type="protein sequence ID" value="MTH29350.1"/>
    <property type="molecule type" value="Genomic_DNA"/>
</dbReference>